<evidence type="ECO:0000313" key="2">
    <source>
        <dbReference type="EMBL" id="BAO19220.1"/>
    </source>
</evidence>
<reference evidence="2" key="1">
    <citation type="journal article" date="2014" name="Microbiology">
        <title>A 2,4-dichlorophenoxyacetic acid degradation plasmid pM7012 discloses distribution of an unclassified megaplasmid group across bacterial species.</title>
        <authorList>
            <person name="Sakai Y."/>
            <person name="Ogawa N."/>
            <person name="Shimomura Y."/>
            <person name="Fujii T."/>
        </authorList>
    </citation>
    <scope>NUCLEOTIDE SEQUENCE</scope>
    <source>
        <strain evidence="2">M701</strain>
    </source>
</reference>
<dbReference type="InterPro" id="IPR019106">
    <property type="entry name" value="T4SS_TrbC"/>
</dbReference>
<protein>
    <submittedName>
        <fullName evidence="2">Type-F conjugative transfer system pilin assembly protein TrbC</fullName>
    </submittedName>
</protein>
<dbReference type="AlphaFoldDB" id="V5YNQ0"/>
<dbReference type="InterPro" id="IPR014113">
    <property type="entry name" value="T4SS_TrbC_subgr"/>
</dbReference>
<organism evidence="2">
    <name type="scientific">Burkholderia sp. M701</name>
    <dbReference type="NCBI Taxonomy" id="326454"/>
    <lineage>
        <taxon>Bacteria</taxon>
        <taxon>Pseudomonadati</taxon>
        <taxon>Pseudomonadota</taxon>
        <taxon>Betaproteobacteria</taxon>
        <taxon>Burkholderiales</taxon>
        <taxon>Burkholderiaceae</taxon>
        <taxon>Burkholderia</taxon>
    </lineage>
</organism>
<feature type="region of interest" description="Disordered" evidence="1">
    <location>
        <begin position="1"/>
        <end position="43"/>
    </location>
</feature>
<proteinExistence type="predicted"/>
<geneLocation type="plasmid" evidence="2">
    <name>pM7012</name>
</geneLocation>
<gene>
    <name evidence="2" type="primary">trbC</name>
</gene>
<dbReference type="EMBL" id="AB853026">
    <property type="protein sequence ID" value="BAO19220.1"/>
    <property type="molecule type" value="Genomic_DNA"/>
</dbReference>
<keyword evidence="2" id="KW-0614">Plasmid</keyword>
<sequence>MPSDAQVRAQQQQDASGLSMPSDAQIRAKMAEKRQAMADVLSQKIDPVKPGTFETVVPDMHAPPPVHKPSLDDVLAQYNQVKDGHRPYKPGTDLLIFVSFSMPKDKLMELARQAKETGAVMIVRGFKNGSLLATKQAAFEVNQHAKVAWEINPNLFKAFQIKAVPAFVIANSHAEDVLDNGCSPDATYSSVSGDISVEIALEELRLHAQPEIAKEASKRLDDLHARATHQVSLH</sequence>
<dbReference type="Pfam" id="PF09673">
    <property type="entry name" value="TrbC_Ftype"/>
    <property type="match status" value="1"/>
</dbReference>
<feature type="compositionally biased region" description="Low complexity" evidence="1">
    <location>
        <begin position="1"/>
        <end position="15"/>
    </location>
</feature>
<accession>V5YNQ0</accession>
<evidence type="ECO:0000256" key="1">
    <source>
        <dbReference type="SAM" id="MobiDB-lite"/>
    </source>
</evidence>
<dbReference type="NCBIfam" id="TIGR02742">
    <property type="entry name" value="TrbC_Ftype"/>
    <property type="match status" value="1"/>
</dbReference>
<name>V5YNQ0_9BURK</name>
<reference evidence="2" key="2">
    <citation type="submission" date="2024-06" db="EMBL/GenBank/DDBJ databases">
        <authorList>
            <person name="Sakai Y."/>
            <person name="Fujii T."/>
        </authorList>
    </citation>
    <scope>NUCLEOTIDE SEQUENCE</scope>
    <source>
        <strain evidence="2">M701</strain>
        <plasmid evidence="2">pM7012</plasmid>
    </source>
</reference>